<keyword evidence="6 8" id="KW-1133">Transmembrane helix</keyword>
<gene>
    <name evidence="10" type="ORF">E0D97_04425</name>
</gene>
<feature type="domain" description="Type II secretion system protein GspF" evidence="9">
    <location>
        <begin position="276"/>
        <end position="395"/>
    </location>
</feature>
<evidence type="ECO:0000256" key="1">
    <source>
        <dbReference type="ARBA" id="ARBA00004429"/>
    </source>
</evidence>
<dbReference type="Pfam" id="PF00482">
    <property type="entry name" value="T2SSF"/>
    <property type="match status" value="2"/>
</dbReference>
<reference evidence="10 11" key="1">
    <citation type="journal article" date="2015" name="Antonie Van Leeuwenhoek">
        <title>Oricola cellulosilytica gen. nov., sp. nov., a cellulose-degrading bacterium of the family Phyllobacteriaceae isolated from surface seashore water, and emended descriptions of Mesorhizobium loti and Phyllobacterium myrsinacearum.</title>
        <authorList>
            <person name="Hameed A."/>
            <person name="Shahina M."/>
            <person name="Lai W.A."/>
            <person name="Lin S.Y."/>
            <person name="Young L.S."/>
            <person name="Liu Y.C."/>
            <person name="Hsu Y.H."/>
            <person name="Young C.C."/>
        </authorList>
    </citation>
    <scope>NUCLEOTIDE SEQUENCE [LARGE SCALE GENOMIC DNA]</scope>
    <source>
        <strain evidence="10 11">KCTC 52183</strain>
    </source>
</reference>
<protein>
    <submittedName>
        <fullName evidence="10">Type II secretion system F family protein</fullName>
    </submittedName>
</protein>
<feature type="domain" description="Type II secretion system protein GspF" evidence="9">
    <location>
        <begin position="75"/>
        <end position="194"/>
    </location>
</feature>
<dbReference type="GO" id="GO:0005886">
    <property type="term" value="C:plasma membrane"/>
    <property type="evidence" value="ECO:0007669"/>
    <property type="project" value="UniProtKB-SubCell"/>
</dbReference>
<evidence type="ECO:0000256" key="3">
    <source>
        <dbReference type="ARBA" id="ARBA00022475"/>
    </source>
</evidence>
<feature type="transmembrane region" description="Helical" evidence="8">
    <location>
        <begin position="170"/>
        <end position="193"/>
    </location>
</feature>
<dbReference type="EMBL" id="SJST01000001">
    <property type="protein sequence ID" value="TCD16663.1"/>
    <property type="molecule type" value="Genomic_DNA"/>
</dbReference>
<dbReference type="Proteomes" id="UP000291301">
    <property type="component" value="Unassembled WGS sequence"/>
</dbReference>
<keyword evidence="3" id="KW-1003">Cell membrane</keyword>
<evidence type="ECO:0000256" key="7">
    <source>
        <dbReference type="ARBA" id="ARBA00023136"/>
    </source>
</evidence>
<evidence type="ECO:0000256" key="4">
    <source>
        <dbReference type="ARBA" id="ARBA00022519"/>
    </source>
</evidence>
<evidence type="ECO:0000313" key="11">
    <source>
        <dbReference type="Proteomes" id="UP000291301"/>
    </source>
</evidence>
<evidence type="ECO:0000256" key="8">
    <source>
        <dbReference type="SAM" id="Phobius"/>
    </source>
</evidence>
<dbReference type="PANTHER" id="PTHR30012">
    <property type="entry name" value="GENERAL SECRETION PATHWAY PROTEIN"/>
    <property type="match status" value="1"/>
</dbReference>
<evidence type="ECO:0000259" key="9">
    <source>
        <dbReference type="Pfam" id="PF00482"/>
    </source>
</evidence>
<dbReference type="InterPro" id="IPR018076">
    <property type="entry name" value="T2SS_GspF_dom"/>
</dbReference>
<dbReference type="GO" id="GO:0015628">
    <property type="term" value="P:protein secretion by the type II secretion system"/>
    <property type="evidence" value="ECO:0007669"/>
    <property type="project" value="TreeGrafter"/>
</dbReference>
<keyword evidence="11" id="KW-1185">Reference proteome</keyword>
<evidence type="ECO:0000313" key="10">
    <source>
        <dbReference type="EMBL" id="TCD16663.1"/>
    </source>
</evidence>
<comment type="caution">
    <text evidence="10">The sequence shown here is derived from an EMBL/GenBank/DDBJ whole genome shotgun (WGS) entry which is preliminary data.</text>
</comment>
<accession>A0A4R0PIW6</accession>
<feature type="transmembrane region" description="Helical" evidence="8">
    <location>
        <begin position="368"/>
        <end position="401"/>
    </location>
</feature>
<feature type="transmembrane region" description="Helical" evidence="8">
    <location>
        <begin position="224"/>
        <end position="245"/>
    </location>
</feature>
<sequence length="407" mass="43258">MKFRYRAYLTNGAVDIGEVNARDRAEALKELVAAGKSVFDIEDAEVSVSPAFKPARSRSLFRFRRRQKPESLFVEMSVLMRAGMTVVQALAAIAEGEEPGPRRELLQEILAAVTSGKDAATAFSQAKVFRSDALSLIASGDAAGNLGEVFALLATEHEAREKHRARIREAIAYPVFLLFMMTGAVGLLTFVLVPAIEPIFDGSQAEMPAIVAALVVLRTTLTDWALPLAIGLAAITASVVVSPSFRKALAGLFFRVTGRIPLLGPIRRNLELARYLSSLSMLLRGGASMASALALSAKGCNDQAIRSRMEAVHDEVAHGQRLATAIRETGLFGPKVVSLVTAGDSVNRLPDVTASAASIIDAEARQRIGVLLALMTPAITILLGIMIGGLVLSIMSALLSINSAALP</sequence>
<keyword evidence="4" id="KW-0997">Cell inner membrane</keyword>
<dbReference type="AlphaFoldDB" id="A0A4R0PIW6"/>
<dbReference type="RefSeq" id="WP_131565722.1">
    <property type="nucleotide sequence ID" value="NZ_JAINFK010000001.1"/>
</dbReference>
<comment type="subcellular location">
    <subcellularLocation>
        <location evidence="1">Cell inner membrane</location>
        <topology evidence="1">Multi-pass membrane protein</topology>
    </subcellularLocation>
</comment>
<dbReference type="InterPro" id="IPR003004">
    <property type="entry name" value="GspF/PilC"/>
</dbReference>
<dbReference type="PRINTS" id="PR00812">
    <property type="entry name" value="BCTERIALGSPF"/>
</dbReference>
<evidence type="ECO:0000256" key="6">
    <source>
        <dbReference type="ARBA" id="ARBA00022989"/>
    </source>
</evidence>
<evidence type="ECO:0000256" key="5">
    <source>
        <dbReference type="ARBA" id="ARBA00022692"/>
    </source>
</evidence>
<dbReference type="Gene3D" id="1.20.81.30">
    <property type="entry name" value="Type II secretion system (T2SS), domain F"/>
    <property type="match status" value="2"/>
</dbReference>
<proteinExistence type="inferred from homology"/>
<organism evidence="10 11">
    <name type="scientific">Oricola cellulosilytica</name>
    <dbReference type="NCBI Taxonomy" id="1429082"/>
    <lineage>
        <taxon>Bacteria</taxon>
        <taxon>Pseudomonadati</taxon>
        <taxon>Pseudomonadota</taxon>
        <taxon>Alphaproteobacteria</taxon>
        <taxon>Hyphomicrobiales</taxon>
        <taxon>Ahrensiaceae</taxon>
        <taxon>Oricola</taxon>
    </lineage>
</organism>
<comment type="similarity">
    <text evidence="2">Belongs to the GSP F family.</text>
</comment>
<name>A0A4R0PIW6_9HYPH</name>
<evidence type="ECO:0000256" key="2">
    <source>
        <dbReference type="ARBA" id="ARBA00005745"/>
    </source>
</evidence>
<keyword evidence="5 8" id="KW-0812">Transmembrane</keyword>
<keyword evidence="7 8" id="KW-0472">Membrane</keyword>
<dbReference type="PANTHER" id="PTHR30012:SF7">
    <property type="entry name" value="PROTEIN TRANSPORT PROTEIN HOFC HOMOLOG"/>
    <property type="match status" value="1"/>
</dbReference>
<dbReference type="InterPro" id="IPR042094">
    <property type="entry name" value="T2SS_GspF_sf"/>
</dbReference>
<dbReference type="OrthoDB" id="9805682at2"/>